<dbReference type="OrthoDB" id="3031538at2759"/>
<sequence length="116" mass="13109">MGRVKIGNPYLSLWRFVSCACNFQRDEIQPTCQRCRVYGVLGNYGYDAPDLQMVREIEDPAVISVDATTTLEIIGGCRNQLALSEQSQTVLTIATVHHKEVLLLEYTISTNDRETR</sequence>
<evidence type="ECO:0000313" key="1">
    <source>
        <dbReference type="EMBL" id="KAB8070582.1"/>
    </source>
</evidence>
<dbReference type="Proteomes" id="UP000326565">
    <property type="component" value="Unassembled WGS sequence"/>
</dbReference>
<accession>A0A5N5WTZ9</accession>
<dbReference type="AlphaFoldDB" id="A0A5N5WTZ9"/>
<gene>
    <name evidence="1" type="ORF">BDV29DRAFT_180644</name>
</gene>
<name>A0A5N5WTZ9_9EURO</name>
<organism evidence="1 2">
    <name type="scientific">Aspergillus leporis</name>
    <dbReference type="NCBI Taxonomy" id="41062"/>
    <lineage>
        <taxon>Eukaryota</taxon>
        <taxon>Fungi</taxon>
        <taxon>Dikarya</taxon>
        <taxon>Ascomycota</taxon>
        <taxon>Pezizomycotina</taxon>
        <taxon>Eurotiomycetes</taxon>
        <taxon>Eurotiomycetidae</taxon>
        <taxon>Eurotiales</taxon>
        <taxon>Aspergillaceae</taxon>
        <taxon>Aspergillus</taxon>
        <taxon>Aspergillus subgen. Circumdati</taxon>
    </lineage>
</organism>
<reference evidence="1 2" key="1">
    <citation type="submission" date="2019-04" db="EMBL/GenBank/DDBJ databases">
        <title>Friends and foes A comparative genomics study of 23 Aspergillus species from section Flavi.</title>
        <authorList>
            <consortium name="DOE Joint Genome Institute"/>
            <person name="Kjaerbolling I."/>
            <person name="Vesth T."/>
            <person name="Frisvad J.C."/>
            <person name="Nybo J.L."/>
            <person name="Theobald S."/>
            <person name="Kildgaard S."/>
            <person name="Isbrandt T."/>
            <person name="Kuo A."/>
            <person name="Sato A."/>
            <person name="Lyhne E.K."/>
            <person name="Kogle M.E."/>
            <person name="Wiebenga A."/>
            <person name="Kun R.S."/>
            <person name="Lubbers R.J."/>
            <person name="Makela M.R."/>
            <person name="Barry K."/>
            <person name="Chovatia M."/>
            <person name="Clum A."/>
            <person name="Daum C."/>
            <person name="Haridas S."/>
            <person name="He G."/>
            <person name="LaButti K."/>
            <person name="Lipzen A."/>
            <person name="Mondo S."/>
            <person name="Riley R."/>
            <person name="Salamov A."/>
            <person name="Simmons B.A."/>
            <person name="Magnuson J.K."/>
            <person name="Henrissat B."/>
            <person name="Mortensen U.H."/>
            <person name="Larsen T.O."/>
            <person name="Devries R.P."/>
            <person name="Grigoriev I.V."/>
            <person name="Machida M."/>
            <person name="Baker S.E."/>
            <person name="Andersen M.R."/>
        </authorList>
    </citation>
    <scope>NUCLEOTIDE SEQUENCE [LARGE SCALE GENOMIC DNA]</scope>
    <source>
        <strain evidence="1 2">CBS 151.66</strain>
    </source>
</reference>
<evidence type="ECO:0000313" key="2">
    <source>
        <dbReference type="Proteomes" id="UP000326565"/>
    </source>
</evidence>
<keyword evidence="2" id="KW-1185">Reference proteome</keyword>
<dbReference type="EMBL" id="ML732297">
    <property type="protein sequence ID" value="KAB8070582.1"/>
    <property type="molecule type" value="Genomic_DNA"/>
</dbReference>
<protein>
    <submittedName>
        <fullName evidence="1">Uncharacterized protein</fullName>
    </submittedName>
</protein>
<proteinExistence type="predicted"/>